<reference evidence="2 3" key="1">
    <citation type="submission" date="2020-02" db="EMBL/GenBank/DDBJ databases">
        <title>Whole-genome analyses of novel actinobacteria.</title>
        <authorList>
            <person name="Sahin N."/>
            <person name="Tokatli A."/>
        </authorList>
    </citation>
    <scope>NUCLEOTIDE SEQUENCE [LARGE SCALE GENOMIC DNA]</scope>
    <source>
        <strain evidence="2 3">YC504</strain>
    </source>
</reference>
<evidence type="ECO:0000313" key="2">
    <source>
        <dbReference type="EMBL" id="NGO79893.1"/>
    </source>
</evidence>
<protein>
    <submittedName>
        <fullName evidence="2">Uncharacterized protein</fullName>
    </submittedName>
</protein>
<dbReference type="RefSeq" id="WP_165335326.1">
    <property type="nucleotide sequence ID" value="NZ_JAAKZW010000178.1"/>
</dbReference>
<proteinExistence type="predicted"/>
<keyword evidence="3" id="KW-1185">Reference proteome</keyword>
<dbReference type="EMBL" id="JAAKZW010000178">
    <property type="protein sequence ID" value="NGO79893.1"/>
    <property type="molecule type" value="Genomic_DNA"/>
</dbReference>
<dbReference type="Gene3D" id="3.10.450.50">
    <property type="match status" value="1"/>
</dbReference>
<evidence type="ECO:0000256" key="1">
    <source>
        <dbReference type="SAM" id="MobiDB-lite"/>
    </source>
</evidence>
<dbReference type="Proteomes" id="UP000481109">
    <property type="component" value="Unassembled WGS sequence"/>
</dbReference>
<dbReference type="AlphaFoldDB" id="A0A6G4XRR3"/>
<accession>A0A6G4XRR3</accession>
<comment type="caution">
    <text evidence="2">The sequence shown here is derived from an EMBL/GenBank/DDBJ whole genome shotgun (WGS) entry which is preliminary data.</text>
</comment>
<gene>
    <name evidence="2" type="ORF">G6045_30165</name>
</gene>
<organism evidence="2 3">
    <name type="scientific">Streptomyces mesophilus</name>
    <dbReference type="NCBI Taxonomy" id="1775132"/>
    <lineage>
        <taxon>Bacteria</taxon>
        <taxon>Bacillati</taxon>
        <taxon>Actinomycetota</taxon>
        <taxon>Actinomycetes</taxon>
        <taxon>Kitasatosporales</taxon>
        <taxon>Streptomycetaceae</taxon>
        <taxon>Streptomyces</taxon>
    </lineage>
</organism>
<sequence>MTHTRTSARQPGRALIVALTLAGVVAVPASVSAMDYAPAGAAPKAAAEAPKAADAPKAQEPPPAPVSSGDPQTPYTRVAHFYAAYVDVSSDPGSDAAATALRAFYLTPAAQKRLADWERRNEADGVLRAQNSPTAWRVTPEGSGMGTTWSTVRLTWGEGKDRTYTYLKVTTELESGKISDISEKY</sequence>
<evidence type="ECO:0000313" key="3">
    <source>
        <dbReference type="Proteomes" id="UP000481109"/>
    </source>
</evidence>
<feature type="region of interest" description="Disordered" evidence="1">
    <location>
        <begin position="47"/>
        <end position="73"/>
    </location>
</feature>
<feature type="compositionally biased region" description="Low complexity" evidence="1">
    <location>
        <begin position="47"/>
        <end position="58"/>
    </location>
</feature>
<name>A0A6G4XRR3_9ACTN</name>